<protein>
    <recommendedName>
        <fullName evidence="2">Head-to-tail connector protein, podovirus-type</fullName>
    </recommendedName>
</protein>
<organism evidence="1">
    <name type="scientific">uncultured Caudovirales phage</name>
    <dbReference type="NCBI Taxonomy" id="2100421"/>
    <lineage>
        <taxon>Viruses</taxon>
        <taxon>Duplodnaviria</taxon>
        <taxon>Heunggongvirae</taxon>
        <taxon>Uroviricota</taxon>
        <taxon>Caudoviricetes</taxon>
        <taxon>Peduoviridae</taxon>
        <taxon>Maltschvirus</taxon>
        <taxon>Maltschvirus maltsch</taxon>
    </lineage>
</organism>
<gene>
    <name evidence="1" type="ORF">UFOVP342_79</name>
</gene>
<evidence type="ECO:0000313" key="1">
    <source>
        <dbReference type="EMBL" id="CAB4139666.1"/>
    </source>
</evidence>
<sequence>MAGKVAQIRELMAGDNLARQLSGLYNNWWIQRREKEQEWRELRNYLFATDTTKTTNSKLPWKNKTTLPKLTQIRDNLHANYMDALFPNDNWMKWEGYNLEDSTQKKRRAIESYLKTKIRESGFRETVSQLLYDYIDYGNVFAEVTYVNQVHTDPYTKEEITTYRGPKLQRLSPFDIVFNPTASSFAESPKFTRYVKSLGELKKDIQYRPDLNYDEAAFKHATEFRKHLSAFQMEDVNKAEGYLIDGFGSLYEYYQSGLIEIIEFEGDVFDETKDELLEKRLITIIDRRYIIRNIENPSWLGRDSKHHVGWRTRPDNLYAMGPLDNLVGMQYRIDHLENLKADALDLTIHPPLKIKGDVEPFIWGPESTIHIPEDGDVTAMPPNQAAFQVNNEIGIIIQLMEEMAGAPKEAMGFRSPGEKTAFEVQQLQNAASRIFQHKINKFEIEFLEPIINTMLEVSKRYMDIAEVARVMDDDLGVADFISITKEDITAKGKLRPIGARHYAARAQLIQNMLGVFNSPMGQMIAPHLSSKRLASMIEEYMGFEQYEFIKDNAAIFEQAETQKLVNQVQQSIQTEQATPGLEEQMLMQQEETLNPNAGMM</sequence>
<name>A0A6J5M3K3_9CAUD</name>
<accession>A0A6J5M3K3</accession>
<evidence type="ECO:0008006" key="2">
    <source>
        <dbReference type="Google" id="ProtNLM"/>
    </source>
</evidence>
<reference evidence="1" key="1">
    <citation type="submission" date="2020-04" db="EMBL/GenBank/DDBJ databases">
        <authorList>
            <person name="Chiriac C."/>
            <person name="Salcher M."/>
            <person name="Ghai R."/>
            <person name="Kavagutti S V."/>
        </authorList>
    </citation>
    <scope>NUCLEOTIDE SEQUENCE</scope>
</reference>
<dbReference type="EMBL" id="LR796361">
    <property type="protein sequence ID" value="CAB4139666.1"/>
    <property type="molecule type" value="Genomic_DNA"/>
</dbReference>
<proteinExistence type="predicted"/>